<dbReference type="GO" id="GO:0016831">
    <property type="term" value="F:carboxy-lyase activity"/>
    <property type="evidence" value="ECO:0007669"/>
    <property type="project" value="UniProtKB-KW"/>
</dbReference>
<gene>
    <name evidence="5" type="ORF">AAE3_LOCUS2401</name>
</gene>
<dbReference type="InterPro" id="IPR032466">
    <property type="entry name" value="Metal_Hydrolase"/>
</dbReference>
<dbReference type="GO" id="GO:0005829">
    <property type="term" value="C:cytosol"/>
    <property type="evidence" value="ECO:0007669"/>
    <property type="project" value="TreeGrafter"/>
</dbReference>
<evidence type="ECO:0000256" key="1">
    <source>
        <dbReference type="ARBA" id="ARBA00022793"/>
    </source>
</evidence>
<comment type="similarity">
    <text evidence="3">Belongs to the metallo-dependent hydrolases superfamily.</text>
</comment>
<evidence type="ECO:0000259" key="4">
    <source>
        <dbReference type="Pfam" id="PF04909"/>
    </source>
</evidence>
<evidence type="ECO:0000313" key="6">
    <source>
        <dbReference type="Proteomes" id="UP000467700"/>
    </source>
</evidence>
<dbReference type="PANTHER" id="PTHR21240">
    <property type="entry name" value="2-AMINO-3-CARBOXYLMUCONATE-6-SEMIALDEHYDE DECARBOXYLASE"/>
    <property type="match status" value="1"/>
</dbReference>
<proteinExistence type="inferred from homology"/>
<organism evidence="5 6">
    <name type="scientific">Cyclocybe aegerita</name>
    <name type="common">Black poplar mushroom</name>
    <name type="synonym">Agrocybe aegerita</name>
    <dbReference type="NCBI Taxonomy" id="1973307"/>
    <lineage>
        <taxon>Eukaryota</taxon>
        <taxon>Fungi</taxon>
        <taxon>Dikarya</taxon>
        <taxon>Basidiomycota</taxon>
        <taxon>Agaricomycotina</taxon>
        <taxon>Agaricomycetes</taxon>
        <taxon>Agaricomycetidae</taxon>
        <taxon>Agaricales</taxon>
        <taxon>Agaricineae</taxon>
        <taxon>Bolbitiaceae</taxon>
        <taxon>Cyclocybe</taxon>
    </lineage>
</organism>
<dbReference type="Gene3D" id="3.20.20.140">
    <property type="entry name" value="Metal-dependent hydrolases"/>
    <property type="match status" value="1"/>
</dbReference>
<keyword evidence="2 3" id="KW-0456">Lyase</keyword>
<dbReference type="GO" id="GO:0019748">
    <property type="term" value="P:secondary metabolic process"/>
    <property type="evidence" value="ECO:0007669"/>
    <property type="project" value="TreeGrafter"/>
</dbReference>
<feature type="domain" description="Amidohydrolase-related" evidence="4">
    <location>
        <begin position="203"/>
        <end position="427"/>
    </location>
</feature>
<dbReference type="GO" id="GO:0016787">
    <property type="term" value="F:hydrolase activity"/>
    <property type="evidence" value="ECO:0007669"/>
    <property type="project" value="InterPro"/>
</dbReference>
<dbReference type="InterPro" id="IPR006680">
    <property type="entry name" value="Amidohydro-rel"/>
</dbReference>
<dbReference type="Pfam" id="PF04909">
    <property type="entry name" value="Amidohydro_2"/>
    <property type="match status" value="1"/>
</dbReference>
<dbReference type="PANTHER" id="PTHR21240:SF28">
    <property type="entry name" value="ISO-OROTATE DECARBOXYLASE (EUROFUNG)"/>
    <property type="match status" value="1"/>
</dbReference>
<dbReference type="AlphaFoldDB" id="A0A8S0WVB2"/>
<dbReference type="InterPro" id="IPR032465">
    <property type="entry name" value="ACMSD"/>
</dbReference>
<comment type="caution">
    <text evidence="5">The sequence shown here is derived from an EMBL/GenBank/DDBJ whole genome shotgun (WGS) entry which is preliminary data.</text>
</comment>
<keyword evidence="6" id="KW-1185">Reference proteome</keyword>
<accession>A0A8S0WVB2</accession>
<protein>
    <recommendedName>
        <fullName evidence="4">Amidohydrolase-related domain-containing protein</fullName>
    </recommendedName>
</protein>
<sequence>MPDRGVDLRSRNVGDFALAWPDQPAGSDYIAERLLSCLLTTMSPTSKLLVDIHTHVYLPRYAALLRSRAGAATVPFIRTSTTSEGLAEDRLLILDHEPSGGRPVGPQYWDREEKLKFMDKHSIDISVVSTANPWLDFLPASQAHTLAAELNDDLEQYCSTGPSVSSSTQIKRLYGFGLLPLVPEITTSVLLDIVNQISALPHLRGLIMGTRGIGNGLDDGALEPVWAAIEKAGLVVFLHPHYGVDSSAWGDKDNGHVLPLALGFPFETTTAATRLILSGVFDKFPNLRLLLAHSGGALPALSSRLASCIDHDPVVASRLKHDARYYLGKLYLDAVAYGPEELGFVSDVISRSASYASGASASKVPNRSTGSKRMLFGTDHPFFPPLSVTDKWKSVTENLDAIASVQGWSEGDRDGVRGGNALALFNLQG</sequence>
<dbReference type="EMBL" id="CACVBS010000028">
    <property type="protein sequence ID" value="CAA7259608.1"/>
    <property type="molecule type" value="Genomic_DNA"/>
</dbReference>
<dbReference type="Proteomes" id="UP000467700">
    <property type="component" value="Unassembled WGS sequence"/>
</dbReference>
<reference evidence="5 6" key="1">
    <citation type="submission" date="2020-01" db="EMBL/GenBank/DDBJ databases">
        <authorList>
            <person name="Gupta K D."/>
        </authorList>
    </citation>
    <scope>NUCLEOTIDE SEQUENCE [LARGE SCALE GENOMIC DNA]</scope>
</reference>
<evidence type="ECO:0000313" key="5">
    <source>
        <dbReference type="EMBL" id="CAA7259608.1"/>
    </source>
</evidence>
<keyword evidence="1 3" id="KW-0210">Decarboxylase</keyword>
<dbReference type="SUPFAM" id="SSF51556">
    <property type="entry name" value="Metallo-dependent hydrolases"/>
    <property type="match status" value="1"/>
</dbReference>
<evidence type="ECO:0000256" key="2">
    <source>
        <dbReference type="ARBA" id="ARBA00023239"/>
    </source>
</evidence>
<evidence type="ECO:0000256" key="3">
    <source>
        <dbReference type="RuleBase" id="RU366045"/>
    </source>
</evidence>
<name>A0A8S0WVB2_CYCAE</name>
<dbReference type="OrthoDB" id="191270at2759"/>